<reference evidence="5" key="3">
    <citation type="submission" date="2025-09" db="UniProtKB">
        <authorList>
            <consortium name="Ensembl"/>
        </authorList>
    </citation>
    <scope>IDENTIFICATION</scope>
</reference>
<dbReference type="InterPro" id="IPR001811">
    <property type="entry name" value="Chemokine_IL8-like_dom"/>
</dbReference>
<dbReference type="GeneTree" id="ENSGT01030000235215"/>
<dbReference type="SMART" id="SM00199">
    <property type="entry name" value="SCY"/>
    <property type="match status" value="1"/>
</dbReference>
<dbReference type="Proteomes" id="UP000007635">
    <property type="component" value="Chromosome II"/>
</dbReference>
<organism evidence="5 6">
    <name type="scientific">Gasterosteus aculeatus aculeatus</name>
    <name type="common">three-spined stickleback</name>
    <dbReference type="NCBI Taxonomy" id="481459"/>
    <lineage>
        <taxon>Eukaryota</taxon>
        <taxon>Metazoa</taxon>
        <taxon>Chordata</taxon>
        <taxon>Craniata</taxon>
        <taxon>Vertebrata</taxon>
        <taxon>Euteleostomi</taxon>
        <taxon>Actinopterygii</taxon>
        <taxon>Neopterygii</taxon>
        <taxon>Teleostei</taxon>
        <taxon>Neoteleostei</taxon>
        <taxon>Acanthomorphata</taxon>
        <taxon>Eupercaria</taxon>
        <taxon>Perciformes</taxon>
        <taxon>Cottioidei</taxon>
        <taxon>Gasterosteales</taxon>
        <taxon>Gasterosteidae</taxon>
        <taxon>Gasterosteus</taxon>
    </lineage>
</organism>
<dbReference type="PANTHER" id="PTHR12015:SF198">
    <property type="entry name" value="PLATELET BASIC PROTEIN"/>
    <property type="match status" value="1"/>
</dbReference>
<keyword evidence="3" id="KW-0732">Signal</keyword>
<dbReference type="Gene3D" id="2.40.50.40">
    <property type="match status" value="1"/>
</dbReference>
<dbReference type="Ensembl" id="ENSGACT00000079924.1">
    <property type="protein sequence ID" value="ENSGACP00000057080.1"/>
    <property type="gene ID" value="ENSGACG00000033741.1"/>
</dbReference>
<evidence type="ECO:0000256" key="3">
    <source>
        <dbReference type="SAM" id="SignalP"/>
    </source>
</evidence>
<evidence type="ECO:0000313" key="6">
    <source>
        <dbReference type="Proteomes" id="UP000007635"/>
    </source>
</evidence>
<dbReference type="InterPro" id="IPR039809">
    <property type="entry name" value="Chemokine_b/g/d"/>
</dbReference>
<reference evidence="5" key="2">
    <citation type="submission" date="2025-08" db="UniProtKB">
        <authorList>
            <consortium name="Ensembl"/>
        </authorList>
    </citation>
    <scope>IDENTIFICATION</scope>
</reference>
<dbReference type="GO" id="GO:0005615">
    <property type="term" value="C:extracellular space"/>
    <property type="evidence" value="ECO:0007669"/>
    <property type="project" value="UniProtKB-KW"/>
</dbReference>
<dbReference type="Pfam" id="PF00048">
    <property type="entry name" value="IL8"/>
    <property type="match status" value="1"/>
</dbReference>
<protein>
    <recommendedName>
        <fullName evidence="4">Chemokine interleukin-8-like domain-containing protein</fullName>
    </recommendedName>
</protein>
<accession>A0AAQ4R1S3</accession>
<dbReference type="AlphaFoldDB" id="A0AAQ4R1S3"/>
<sequence>MKTLLPLGLLLCVLGSLSAAPVGPSMLNNGCCVSTSHVHVPRGKVIHIGMSSRECPVTAIIITTEKRQFCIDPDLKWAKTQLAHFKASTTSISHPKHQPTIRSFVHRDDKQNTTESPK</sequence>
<reference evidence="5 6" key="1">
    <citation type="journal article" date="2021" name="G3 (Bethesda)">
        <title>Improved contiguity of the threespine stickleback genome using long-read sequencing.</title>
        <authorList>
            <person name="Nath S."/>
            <person name="Shaw D.E."/>
            <person name="White M.A."/>
        </authorList>
    </citation>
    <scope>NUCLEOTIDE SEQUENCE [LARGE SCALE GENOMIC DNA]</scope>
    <source>
        <strain evidence="5 6">Lake Benthic</strain>
    </source>
</reference>
<evidence type="ECO:0000259" key="4">
    <source>
        <dbReference type="SMART" id="SM00199"/>
    </source>
</evidence>
<dbReference type="GO" id="GO:0008009">
    <property type="term" value="F:chemokine activity"/>
    <property type="evidence" value="ECO:0007669"/>
    <property type="project" value="InterPro"/>
</dbReference>
<feature type="signal peptide" evidence="3">
    <location>
        <begin position="1"/>
        <end position="19"/>
    </location>
</feature>
<dbReference type="SUPFAM" id="SSF54117">
    <property type="entry name" value="Interleukin 8-like chemokines"/>
    <property type="match status" value="1"/>
</dbReference>
<proteinExistence type="predicted"/>
<feature type="region of interest" description="Disordered" evidence="2">
    <location>
        <begin position="88"/>
        <end position="118"/>
    </location>
</feature>
<feature type="chain" id="PRO_5043025039" description="Chemokine interleukin-8-like domain-containing protein" evidence="3">
    <location>
        <begin position="20"/>
        <end position="118"/>
    </location>
</feature>
<feature type="compositionally biased region" description="Basic and acidic residues" evidence="2">
    <location>
        <begin position="105"/>
        <end position="118"/>
    </location>
</feature>
<dbReference type="InterPro" id="IPR036048">
    <property type="entry name" value="Interleukin_8-like_sf"/>
</dbReference>
<feature type="domain" description="Chemokine interleukin-8-like" evidence="4">
    <location>
        <begin position="28"/>
        <end position="85"/>
    </location>
</feature>
<name>A0AAQ4R1S3_GASAC</name>
<evidence type="ECO:0000256" key="1">
    <source>
        <dbReference type="ARBA" id="ARBA00022514"/>
    </source>
</evidence>
<evidence type="ECO:0000313" key="5">
    <source>
        <dbReference type="Ensembl" id="ENSGACP00000057080.1"/>
    </source>
</evidence>
<dbReference type="PANTHER" id="PTHR12015">
    <property type="entry name" value="SMALL INDUCIBLE CYTOKINE A"/>
    <property type="match status" value="1"/>
</dbReference>
<dbReference type="GO" id="GO:0006955">
    <property type="term" value="P:immune response"/>
    <property type="evidence" value="ECO:0007669"/>
    <property type="project" value="InterPro"/>
</dbReference>
<keyword evidence="6" id="KW-1185">Reference proteome</keyword>
<evidence type="ECO:0000256" key="2">
    <source>
        <dbReference type="SAM" id="MobiDB-lite"/>
    </source>
</evidence>
<keyword evidence="1" id="KW-0202">Cytokine</keyword>